<dbReference type="AlphaFoldDB" id="A0AAD4T8G8"/>
<organism evidence="4 5">
    <name type="scientific">Papaver atlanticum</name>
    <dbReference type="NCBI Taxonomy" id="357466"/>
    <lineage>
        <taxon>Eukaryota</taxon>
        <taxon>Viridiplantae</taxon>
        <taxon>Streptophyta</taxon>
        <taxon>Embryophyta</taxon>
        <taxon>Tracheophyta</taxon>
        <taxon>Spermatophyta</taxon>
        <taxon>Magnoliopsida</taxon>
        <taxon>Ranunculales</taxon>
        <taxon>Papaveraceae</taxon>
        <taxon>Papaveroideae</taxon>
        <taxon>Papaver</taxon>
    </lineage>
</organism>
<keyword evidence="2" id="KW-0288">FMN</keyword>
<sequence length="364" mass="39396">MKFGGILGFDNGIIVAPMGADVSGPELVAAVANAGGIGLIASPVNKYELTVKAIRQTRNLTKKPFGAGILLEFDQEKTINAIFDEKLACMEVYWGDFPKEMVDEAHKHGVKVIHQVGSVKAAERAIAAGVDCVIAQGVEAGGHIAGTVSLTALVPRVVDVARDWGIPVVAAGAISDARGYVAALALGAKGICVGTRFIATHEAYANDYYKQQLLNYKENQTDRTDLYERLTWRANVRCLNTPFHQKWHDAPDTVQNDDSQPIIGKSIIYSNETILRRFSGQVANPTTTGKLEDMVMYAGQGVGLVNDIVSAREVIRRYVDGAKAIIQEMGQIYLAENNHKGHGASMEEEDGEADLIVEDGWAWV</sequence>
<evidence type="ECO:0000313" key="4">
    <source>
        <dbReference type="EMBL" id="KAI3946788.1"/>
    </source>
</evidence>
<evidence type="ECO:0000256" key="3">
    <source>
        <dbReference type="ARBA" id="ARBA00023002"/>
    </source>
</evidence>
<evidence type="ECO:0000313" key="5">
    <source>
        <dbReference type="Proteomes" id="UP001202328"/>
    </source>
</evidence>
<keyword evidence="5" id="KW-1185">Reference proteome</keyword>
<dbReference type="CDD" id="cd04730">
    <property type="entry name" value="NPD_like"/>
    <property type="match status" value="1"/>
</dbReference>
<dbReference type="PANTHER" id="PTHR32332:SF20">
    <property type="entry name" value="2-NITROPROPANE DIOXYGENASE-LIKE PROTEIN"/>
    <property type="match status" value="1"/>
</dbReference>
<name>A0AAD4T8G8_9MAGN</name>
<comment type="caution">
    <text evidence="4">The sequence shown here is derived from an EMBL/GenBank/DDBJ whole genome shotgun (WGS) entry which is preliminary data.</text>
</comment>
<evidence type="ECO:0000256" key="1">
    <source>
        <dbReference type="ARBA" id="ARBA00022630"/>
    </source>
</evidence>
<dbReference type="GO" id="GO:0018580">
    <property type="term" value="F:nitronate monooxygenase activity"/>
    <property type="evidence" value="ECO:0007669"/>
    <property type="project" value="InterPro"/>
</dbReference>
<evidence type="ECO:0000256" key="2">
    <source>
        <dbReference type="ARBA" id="ARBA00022643"/>
    </source>
</evidence>
<protein>
    <recommendedName>
        <fullName evidence="6">Nitronate monooxygenase domain-containing protein</fullName>
    </recommendedName>
</protein>
<dbReference type="Pfam" id="PF03060">
    <property type="entry name" value="NMO"/>
    <property type="match status" value="1"/>
</dbReference>
<accession>A0AAD4T8G8</accession>
<keyword evidence="3" id="KW-0560">Oxidoreductase</keyword>
<gene>
    <name evidence="4" type="ORF">MKW98_003351</name>
</gene>
<dbReference type="Proteomes" id="UP001202328">
    <property type="component" value="Unassembled WGS sequence"/>
</dbReference>
<evidence type="ECO:0008006" key="6">
    <source>
        <dbReference type="Google" id="ProtNLM"/>
    </source>
</evidence>
<keyword evidence="1" id="KW-0285">Flavoprotein</keyword>
<dbReference type="EMBL" id="JAJJMB010003633">
    <property type="protein sequence ID" value="KAI3946788.1"/>
    <property type="molecule type" value="Genomic_DNA"/>
</dbReference>
<dbReference type="Gene3D" id="3.20.20.70">
    <property type="entry name" value="Aldolase class I"/>
    <property type="match status" value="1"/>
</dbReference>
<proteinExistence type="predicted"/>
<dbReference type="InterPro" id="IPR013785">
    <property type="entry name" value="Aldolase_TIM"/>
</dbReference>
<reference evidence="4" key="1">
    <citation type="submission" date="2022-04" db="EMBL/GenBank/DDBJ databases">
        <title>A functionally conserved STORR gene fusion in Papaver species that diverged 16.8 million years ago.</title>
        <authorList>
            <person name="Catania T."/>
        </authorList>
    </citation>
    <scope>NUCLEOTIDE SEQUENCE</scope>
    <source>
        <strain evidence="4">S-188037</strain>
    </source>
</reference>
<dbReference type="InterPro" id="IPR004136">
    <property type="entry name" value="NMO"/>
</dbReference>
<dbReference type="SUPFAM" id="SSF51412">
    <property type="entry name" value="Inosine monophosphate dehydrogenase (IMPDH)"/>
    <property type="match status" value="1"/>
</dbReference>
<dbReference type="PANTHER" id="PTHR32332">
    <property type="entry name" value="2-NITROPROPANE DIOXYGENASE"/>
    <property type="match status" value="1"/>
</dbReference>